<dbReference type="Proteomes" id="UP000029095">
    <property type="component" value="Unassembled WGS sequence"/>
</dbReference>
<proteinExistence type="predicted"/>
<protein>
    <submittedName>
        <fullName evidence="2">Membrane protein</fullName>
    </submittedName>
</protein>
<evidence type="ECO:0000313" key="3">
    <source>
        <dbReference type="Proteomes" id="UP000029095"/>
    </source>
</evidence>
<dbReference type="STRING" id="1915400.FM21_26935"/>
<gene>
    <name evidence="2" type="ORF">FM21_26935</name>
</gene>
<keyword evidence="1" id="KW-0812">Transmembrane</keyword>
<reference evidence="2 3" key="1">
    <citation type="submission" date="2014-05" db="EMBL/GenBank/DDBJ databases">
        <title>Complete genome sequence of the Streptomyces mutabilis TRM45540.</title>
        <authorList>
            <person name="Luo X."/>
            <person name="Zhang L."/>
        </authorList>
    </citation>
    <scope>NUCLEOTIDE SEQUENCE [LARGE SCALE GENOMIC DNA]</scope>
    <source>
        <strain evidence="2 3">TRM45540</strain>
    </source>
</reference>
<dbReference type="AlphaFoldDB" id="A0A086MZS0"/>
<keyword evidence="3" id="KW-1185">Reference proteome</keyword>
<name>A0A086MZS0_9ACTN</name>
<keyword evidence="1" id="KW-0472">Membrane</keyword>
<sequence length="198" mass="21829">MDERHLVHELMKAVSEEAPEFAVRPRFPGLKKFAAFAYVAERFGYRYLGHAPGNAALNNPYFLFRRTPDARERAAALMESTPSAPVQKALPGMRPGLGLTPAPEARREVDLLYSQMVVDASGRYSPRVLSNILILPIVMAIFLAFPGYTVGNVLIAAAVWGAFFALYLVGLGVTRARRKKHLAHLTAAGVEWPPRVDV</sequence>
<dbReference type="RefSeq" id="WP_043383452.1">
    <property type="nucleotide sequence ID" value="NZ_KN039947.1"/>
</dbReference>
<keyword evidence="1" id="KW-1133">Transmembrane helix</keyword>
<dbReference type="HOGENOM" id="CLU_1377466_0_0_11"/>
<comment type="caution">
    <text evidence="2">The sequence shown here is derived from an EMBL/GenBank/DDBJ whole genome shotgun (WGS) entry which is preliminary data.</text>
</comment>
<accession>A0A086MZS0</accession>
<feature type="transmembrane region" description="Helical" evidence="1">
    <location>
        <begin position="154"/>
        <end position="173"/>
    </location>
</feature>
<evidence type="ECO:0000256" key="1">
    <source>
        <dbReference type="SAM" id="Phobius"/>
    </source>
</evidence>
<dbReference type="EMBL" id="JNFQ01000002">
    <property type="protein sequence ID" value="KFG74388.1"/>
    <property type="molecule type" value="Genomic_DNA"/>
</dbReference>
<evidence type="ECO:0000313" key="2">
    <source>
        <dbReference type="EMBL" id="KFG74388.1"/>
    </source>
</evidence>
<organism evidence="2 3">
    <name type="scientific">Streptomyces mutabilis</name>
    <dbReference type="NCBI Taxonomy" id="67332"/>
    <lineage>
        <taxon>Bacteria</taxon>
        <taxon>Bacillati</taxon>
        <taxon>Actinomycetota</taxon>
        <taxon>Actinomycetes</taxon>
        <taxon>Kitasatosporales</taxon>
        <taxon>Streptomycetaceae</taxon>
        <taxon>Streptomyces</taxon>
    </lineage>
</organism>
<feature type="transmembrane region" description="Helical" evidence="1">
    <location>
        <begin position="128"/>
        <end position="148"/>
    </location>
</feature>